<keyword evidence="2" id="KW-1185">Reference proteome</keyword>
<organism evidence="1 2">
    <name type="scientific">Carnegiea gigantea</name>
    <dbReference type="NCBI Taxonomy" id="171969"/>
    <lineage>
        <taxon>Eukaryota</taxon>
        <taxon>Viridiplantae</taxon>
        <taxon>Streptophyta</taxon>
        <taxon>Embryophyta</taxon>
        <taxon>Tracheophyta</taxon>
        <taxon>Spermatophyta</taxon>
        <taxon>Magnoliopsida</taxon>
        <taxon>eudicotyledons</taxon>
        <taxon>Gunneridae</taxon>
        <taxon>Pentapetalae</taxon>
        <taxon>Caryophyllales</taxon>
        <taxon>Cactineae</taxon>
        <taxon>Cactaceae</taxon>
        <taxon>Cactoideae</taxon>
        <taxon>Echinocereeae</taxon>
        <taxon>Carnegiea</taxon>
    </lineage>
</organism>
<dbReference type="AlphaFoldDB" id="A0A9Q1JW84"/>
<dbReference type="CDD" id="cd00303">
    <property type="entry name" value="retropepsin_like"/>
    <property type="match status" value="1"/>
</dbReference>
<dbReference type="EMBL" id="JAKOGI010000623">
    <property type="protein sequence ID" value="KAJ8432230.1"/>
    <property type="molecule type" value="Genomic_DNA"/>
</dbReference>
<comment type="caution">
    <text evidence="1">The sequence shown here is derived from an EMBL/GenBank/DDBJ whole genome shotgun (WGS) entry which is preliminary data.</text>
</comment>
<gene>
    <name evidence="1" type="ORF">Cgig2_024385</name>
</gene>
<dbReference type="Gene3D" id="2.40.70.10">
    <property type="entry name" value="Acid Proteases"/>
    <property type="match status" value="1"/>
</dbReference>
<reference evidence="1" key="1">
    <citation type="submission" date="2022-04" db="EMBL/GenBank/DDBJ databases">
        <title>Carnegiea gigantea Genome sequencing and assembly v2.</title>
        <authorList>
            <person name="Copetti D."/>
            <person name="Sanderson M.J."/>
            <person name="Burquez A."/>
            <person name="Wojciechowski M.F."/>
        </authorList>
    </citation>
    <scope>NUCLEOTIDE SEQUENCE</scope>
    <source>
        <strain evidence="1">SGP5-SGP5p</strain>
        <tissue evidence="1">Aerial part</tissue>
    </source>
</reference>
<protein>
    <submittedName>
        <fullName evidence="1">Uncharacterized protein</fullName>
    </submittedName>
</protein>
<evidence type="ECO:0000313" key="2">
    <source>
        <dbReference type="Proteomes" id="UP001153076"/>
    </source>
</evidence>
<proteinExistence type="predicted"/>
<dbReference type="OrthoDB" id="2919534at2759"/>
<evidence type="ECO:0000313" key="1">
    <source>
        <dbReference type="EMBL" id="KAJ8432230.1"/>
    </source>
</evidence>
<dbReference type="PANTHER" id="PTHR33240">
    <property type="entry name" value="OS08G0508500 PROTEIN"/>
    <property type="match status" value="1"/>
</dbReference>
<name>A0A9Q1JW84_9CARY</name>
<accession>A0A9Q1JW84</accession>
<sequence>MDDLEMETATGGYAEGITRSARKAQLRGARQVLAVKQGSHVTVPTTVFNGHEGSHFTSPYNDPLVIELKVASTVVRRIFIDTRSSVDIIIWDCSKKVKYPGREIFPLVHPILGFGGKKLNSAGIIPLPLRFGDKAKARNLEVDFLVVDVPAADNVILGRPILHKGKAVIASYLLQLQFDMDDKSVCKLQVDQRIAWECYLISIRPLVDRSVESRPIGPPPSDKKQRTVVPPLAEPLVIHTLPLPDPERPCPKVVNGIEEISLDKGRPD</sequence>
<dbReference type="InterPro" id="IPR021109">
    <property type="entry name" value="Peptidase_aspartic_dom_sf"/>
</dbReference>
<dbReference type="Proteomes" id="UP001153076">
    <property type="component" value="Unassembled WGS sequence"/>
</dbReference>
<dbReference type="PANTHER" id="PTHR33240:SF17">
    <property type="entry name" value="EUKARYOTIC PEPTIDE CHAIN RELEASE FACTOR GTP-BINDING SUBUNIT-LIKE"/>
    <property type="match status" value="1"/>
</dbReference>